<evidence type="ECO:0008006" key="3">
    <source>
        <dbReference type="Google" id="ProtNLM"/>
    </source>
</evidence>
<dbReference type="Proteomes" id="UP001501470">
    <property type="component" value="Unassembled WGS sequence"/>
</dbReference>
<dbReference type="EMBL" id="BAAAQD010000015">
    <property type="protein sequence ID" value="GAA1539358.1"/>
    <property type="molecule type" value="Genomic_DNA"/>
</dbReference>
<organism evidence="1 2">
    <name type="scientific">Dactylosporangium maewongense</name>
    <dbReference type="NCBI Taxonomy" id="634393"/>
    <lineage>
        <taxon>Bacteria</taxon>
        <taxon>Bacillati</taxon>
        <taxon>Actinomycetota</taxon>
        <taxon>Actinomycetes</taxon>
        <taxon>Micromonosporales</taxon>
        <taxon>Micromonosporaceae</taxon>
        <taxon>Dactylosporangium</taxon>
    </lineage>
</organism>
<proteinExistence type="predicted"/>
<evidence type="ECO:0000313" key="2">
    <source>
        <dbReference type="Proteomes" id="UP001501470"/>
    </source>
</evidence>
<name>A0ABP4MD01_9ACTN</name>
<evidence type="ECO:0000313" key="1">
    <source>
        <dbReference type="EMBL" id="GAA1539358.1"/>
    </source>
</evidence>
<dbReference type="InterPro" id="IPR036689">
    <property type="entry name" value="ESAT-6-like_sf"/>
</dbReference>
<gene>
    <name evidence="1" type="ORF">GCM10009827_068290</name>
</gene>
<dbReference type="SUPFAM" id="SSF140453">
    <property type="entry name" value="EsxAB dimer-like"/>
    <property type="match status" value="1"/>
</dbReference>
<protein>
    <recommendedName>
        <fullName evidence="3">WXG100 family type VII secretion target</fullName>
    </recommendedName>
</protein>
<accession>A0ABP4MD01</accession>
<dbReference type="RefSeq" id="WP_344506485.1">
    <property type="nucleotide sequence ID" value="NZ_BAAAQD010000015.1"/>
</dbReference>
<comment type="caution">
    <text evidence="1">The sequence shown here is derived from an EMBL/GenBank/DDBJ whole genome shotgun (WGS) entry which is preliminary data.</text>
</comment>
<keyword evidence="2" id="KW-1185">Reference proteome</keyword>
<reference evidence="2" key="1">
    <citation type="journal article" date="2019" name="Int. J. Syst. Evol. Microbiol.">
        <title>The Global Catalogue of Microorganisms (GCM) 10K type strain sequencing project: providing services to taxonomists for standard genome sequencing and annotation.</title>
        <authorList>
            <consortium name="The Broad Institute Genomics Platform"/>
            <consortium name="The Broad Institute Genome Sequencing Center for Infectious Disease"/>
            <person name="Wu L."/>
            <person name="Ma J."/>
        </authorList>
    </citation>
    <scope>NUCLEOTIDE SEQUENCE [LARGE SCALE GENOMIC DNA]</scope>
    <source>
        <strain evidence="2">JCM 15933</strain>
    </source>
</reference>
<sequence length="375" mass="38703">MTARTSTLLRGGDPAPGDPAAVRRLVLQLRDAVDRIGDATALIRAVGADGTVWTGAAASAFTTRRTQLLTRLNTAYSAYDGAADALQRWLTSLQHAQAEAAAIVAKAHALPPADGHPSPALAALQHARDRLEARARAEARACAHDVEAATDAVGQFAHGFWQHVSDELTKDLLAANHVLEKASALLGMAALLTCWIPFAGQVFATAALATSALLVVSDALLFAGGHKSGKELLVDAGGLALGGAGGAAKGAFAAAKEASLFTAAAKEASVLRHAADDAELLGALAGAARANSAAGVAFRSAVFDTVHPIRSAQGSIIDASVTRPLFDLAQHYRPMTLLEQWRPSDVTQLVSGAVVTADTGNTVREFRQQILSGQP</sequence>